<protein>
    <submittedName>
        <fullName evidence="2">Uncharacterized protein</fullName>
    </submittedName>
</protein>
<feature type="region of interest" description="Disordered" evidence="1">
    <location>
        <begin position="1"/>
        <end position="38"/>
    </location>
</feature>
<reference evidence="2" key="1">
    <citation type="submission" date="2022-07" db="EMBL/GenBank/DDBJ databases">
        <authorList>
            <person name="Macas J."/>
            <person name="Novak P."/>
            <person name="Neumann P."/>
        </authorList>
    </citation>
    <scope>NUCLEOTIDE SEQUENCE</scope>
</reference>
<accession>A0A9P1EGT1</accession>
<feature type="non-terminal residue" evidence="2">
    <location>
        <position position="123"/>
    </location>
</feature>
<feature type="region of interest" description="Disordered" evidence="1">
    <location>
        <begin position="69"/>
        <end position="102"/>
    </location>
</feature>
<keyword evidence="3" id="KW-1185">Reference proteome</keyword>
<dbReference type="Proteomes" id="UP001152484">
    <property type="component" value="Unassembled WGS sequence"/>
</dbReference>
<comment type="caution">
    <text evidence="2">The sequence shown here is derived from an EMBL/GenBank/DDBJ whole genome shotgun (WGS) entry which is preliminary data.</text>
</comment>
<feature type="compositionally biased region" description="Low complexity" evidence="1">
    <location>
        <begin position="72"/>
        <end position="88"/>
    </location>
</feature>
<evidence type="ECO:0000313" key="2">
    <source>
        <dbReference type="EMBL" id="CAH9104190.1"/>
    </source>
</evidence>
<evidence type="ECO:0000256" key="1">
    <source>
        <dbReference type="SAM" id="MobiDB-lite"/>
    </source>
</evidence>
<proteinExistence type="predicted"/>
<evidence type="ECO:0000313" key="3">
    <source>
        <dbReference type="Proteomes" id="UP001152484"/>
    </source>
</evidence>
<sequence length="123" mass="13391">MHRPKLKSQPKPTSCPKTRSCDARGFHPGCRASDKGKKATYHGTIVWLVNRQARPQGSHLLRFQAMSPPRSALPTRRAPVPAPAATASGGAGRVEEKVENSSERSCSQLILPLIGCHLYHLCV</sequence>
<name>A0A9P1EGT1_CUSEU</name>
<feature type="compositionally biased region" description="Basic and acidic residues" evidence="1">
    <location>
        <begin position="93"/>
        <end position="102"/>
    </location>
</feature>
<dbReference type="AlphaFoldDB" id="A0A9P1EGT1"/>
<gene>
    <name evidence="2" type="ORF">CEURO_LOCUS16454</name>
</gene>
<dbReference type="EMBL" id="CAMAPE010000045">
    <property type="protein sequence ID" value="CAH9104190.1"/>
    <property type="molecule type" value="Genomic_DNA"/>
</dbReference>
<organism evidence="2 3">
    <name type="scientific">Cuscuta europaea</name>
    <name type="common">European dodder</name>
    <dbReference type="NCBI Taxonomy" id="41803"/>
    <lineage>
        <taxon>Eukaryota</taxon>
        <taxon>Viridiplantae</taxon>
        <taxon>Streptophyta</taxon>
        <taxon>Embryophyta</taxon>
        <taxon>Tracheophyta</taxon>
        <taxon>Spermatophyta</taxon>
        <taxon>Magnoliopsida</taxon>
        <taxon>eudicotyledons</taxon>
        <taxon>Gunneridae</taxon>
        <taxon>Pentapetalae</taxon>
        <taxon>asterids</taxon>
        <taxon>lamiids</taxon>
        <taxon>Solanales</taxon>
        <taxon>Convolvulaceae</taxon>
        <taxon>Cuscuteae</taxon>
        <taxon>Cuscuta</taxon>
        <taxon>Cuscuta subgen. Cuscuta</taxon>
    </lineage>
</organism>